<reference evidence="1 2" key="1">
    <citation type="submission" date="2019-02" db="EMBL/GenBank/DDBJ databases">
        <title>Deep-cultivation of Planctomycetes and their phenomic and genomic characterization uncovers novel biology.</title>
        <authorList>
            <person name="Wiegand S."/>
            <person name="Jogler M."/>
            <person name="Boedeker C."/>
            <person name="Pinto D."/>
            <person name="Vollmers J."/>
            <person name="Rivas-Marin E."/>
            <person name="Kohn T."/>
            <person name="Peeters S.H."/>
            <person name="Heuer A."/>
            <person name="Rast P."/>
            <person name="Oberbeckmann S."/>
            <person name="Bunk B."/>
            <person name="Jeske O."/>
            <person name="Meyerdierks A."/>
            <person name="Storesund J.E."/>
            <person name="Kallscheuer N."/>
            <person name="Luecker S."/>
            <person name="Lage O.M."/>
            <person name="Pohl T."/>
            <person name="Merkel B.J."/>
            <person name="Hornburger P."/>
            <person name="Mueller R.-W."/>
            <person name="Bruemmer F."/>
            <person name="Labrenz M."/>
            <person name="Spormann A.M."/>
            <person name="Op den Camp H."/>
            <person name="Overmann J."/>
            <person name="Amann R."/>
            <person name="Jetten M.S.M."/>
            <person name="Mascher T."/>
            <person name="Medema M.H."/>
            <person name="Devos D.P."/>
            <person name="Kaster A.-K."/>
            <person name="Ovreas L."/>
            <person name="Rohde M."/>
            <person name="Galperin M.Y."/>
            <person name="Jogler C."/>
        </authorList>
    </citation>
    <scope>NUCLEOTIDE SEQUENCE [LARGE SCALE GENOMIC DNA]</scope>
    <source>
        <strain evidence="1 2">FF011L</strain>
    </source>
</reference>
<dbReference type="AlphaFoldDB" id="A0A517MDJ5"/>
<keyword evidence="2" id="KW-1185">Reference proteome</keyword>
<dbReference type="EMBL" id="CP036262">
    <property type="protein sequence ID" value="QDS92961.1"/>
    <property type="molecule type" value="Genomic_DNA"/>
</dbReference>
<gene>
    <name evidence="1" type="ORF">FF011L_17160</name>
</gene>
<accession>A0A517MDJ5</accession>
<sequence>MVAFRSATSILLLRDFNHSGAFNVARFSEPKALRTNAFGSGDVKLIDDDSPPAHPSLSAVLLAQRATCSLSPMETRQRLQTLHQYISRPERKASFTKSTARL</sequence>
<protein>
    <submittedName>
        <fullName evidence="1">Uncharacterized protein</fullName>
    </submittedName>
</protein>
<dbReference type="KEGG" id="rml:FF011L_17160"/>
<evidence type="ECO:0000313" key="1">
    <source>
        <dbReference type="EMBL" id="QDS92961.1"/>
    </source>
</evidence>
<dbReference type="Proteomes" id="UP000320672">
    <property type="component" value="Chromosome"/>
</dbReference>
<proteinExistence type="predicted"/>
<evidence type="ECO:0000313" key="2">
    <source>
        <dbReference type="Proteomes" id="UP000320672"/>
    </source>
</evidence>
<organism evidence="1 2">
    <name type="scientific">Roseimaritima multifibrata</name>
    <dbReference type="NCBI Taxonomy" id="1930274"/>
    <lineage>
        <taxon>Bacteria</taxon>
        <taxon>Pseudomonadati</taxon>
        <taxon>Planctomycetota</taxon>
        <taxon>Planctomycetia</taxon>
        <taxon>Pirellulales</taxon>
        <taxon>Pirellulaceae</taxon>
        <taxon>Roseimaritima</taxon>
    </lineage>
</organism>
<name>A0A517MDJ5_9BACT</name>